<reference evidence="3 4" key="1">
    <citation type="journal article" date="2015" name="Genome Biol. Evol.">
        <title>Functionally Structured Genomes in Lactobacillus kunkeei Colonizing the Honey Crop and Food Products of Honeybees and Stingless Bees.</title>
        <authorList>
            <person name="Tamarit D."/>
            <person name="Ellegaard K.M."/>
            <person name="Wikander J."/>
            <person name="Olofsson T."/>
            <person name="Vasquez A."/>
            <person name="Andersson S.G."/>
        </authorList>
    </citation>
    <scope>NUCLEOTIDE SEQUENCE [LARGE SCALE GENOMIC DNA]</scope>
    <source>
        <strain evidence="3 4">LAla</strain>
    </source>
</reference>
<dbReference type="InterPro" id="IPR044929">
    <property type="entry name" value="DNA/RNA_non-sp_Endonuclease_sf"/>
</dbReference>
<protein>
    <submittedName>
        <fullName evidence="3">Uncharacterized protein (Precursor)</fullName>
    </submittedName>
</protein>
<evidence type="ECO:0000256" key="1">
    <source>
        <dbReference type="SAM" id="SignalP"/>
    </source>
</evidence>
<dbReference type="AlphaFoldDB" id="A0A0M9DFB7"/>
<dbReference type="Pfam" id="PF13930">
    <property type="entry name" value="Endonuclea_NS_2"/>
    <property type="match status" value="1"/>
</dbReference>
<gene>
    <name evidence="3" type="ORF">RZ72_07630</name>
</gene>
<dbReference type="Gene3D" id="3.40.570.10">
    <property type="entry name" value="Extracellular Endonuclease, subunit A"/>
    <property type="match status" value="1"/>
</dbReference>
<evidence type="ECO:0000313" key="3">
    <source>
        <dbReference type="EMBL" id="KOY79703.1"/>
    </source>
</evidence>
<dbReference type="EMBL" id="JXCZ01000007">
    <property type="protein sequence ID" value="KOY79703.1"/>
    <property type="molecule type" value="Genomic_DNA"/>
</dbReference>
<feature type="domain" description="Type VII secretion system protein EssD-like" evidence="2">
    <location>
        <begin position="128"/>
        <end position="259"/>
    </location>
</feature>
<evidence type="ECO:0000313" key="4">
    <source>
        <dbReference type="Proteomes" id="UP000037749"/>
    </source>
</evidence>
<name>A0A0M9DFB7_9LACO</name>
<dbReference type="RefSeq" id="WP_237757063.1">
    <property type="nucleotide sequence ID" value="NZ_JXCZ01000007.1"/>
</dbReference>
<evidence type="ECO:0000259" key="2">
    <source>
        <dbReference type="Pfam" id="PF13930"/>
    </source>
</evidence>
<dbReference type="Proteomes" id="UP000037749">
    <property type="component" value="Unassembled WGS sequence"/>
</dbReference>
<organism evidence="3 4">
    <name type="scientific">Apilactobacillus kunkeei</name>
    <dbReference type="NCBI Taxonomy" id="148814"/>
    <lineage>
        <taxon>Bacteria</taxon>
        <taxon>Bacillati</taxon>
        <taxon>Bacillota</taxon>
        <taxon>Bacilli</taxon>
        <taxon>Lactobacillales</taxon>
        <taxon>Lactobacillaceae</taxon>
        <taxon>Apilactobacillus</taxon>
    </lineage>
</organism>
<proteinExistence type="predicted"/>
<dbReference type="PATRIC" id="fig|148814.9.peg.267"/>
<accession>A0A0M9DFB7</accession>
<feature type="signal peptide" evidence="1">
    <location>
        <begin position="1"/>
        <end position="27"/>
    </location>
</feature>
<dbReference type="InterPro" id="IPR044927">
    <property type="entry name" value="Endonuclea_NS_2"/>
</dbReference>
<comment type="caution">
    <text evidence="3">The sequence shown here is derived from an EMBL/GenBank/DDBJ whole genome shotgun (WGS) entry which is preliminary data.</text>
</comment>
<sequence length="289" mass="32948">MKKFLVFLSLITVFLMCFSVSGQTVNAQTYVYVTKTGKRYYYNRNDWGLKRARQVYRVTLSQAQSRGLTLAKDESDTHRTVVTKVTAKKARKIHKQAVSHSGKTRIAKNQIVIINGNNPAFTKSELSLKHGAWARYGSLDKLNRSTTANAMLNYSLMPRVKREPLYVDPTGWHNKKDGGTWLYNRSHLIGYQFTGQNNNLRNLMTGTRSLNDPAMSTFENKVAYYLRSNHHHYVRYQIKPVFKKNNLLASGVIMRAKSVGSNAISFNIYIKNIQEGFKLNYATGTSVAE</sequence>
<feature type="chain" id="PRO_5005833930" evidence="1">
    <location>
        <begin position="28"/>
        <end position="289"/>
    </location>
</feature>
<keyword evidence="1" id="KW-0732">Signal</keyword>